<keyword evidence="1" id="KW-1133">Transmembrane helix</keyword>
<dbReference type="InterPro" id="IPR018037">
    <property type="entry name" value="FixH_proteobacterial"/>
</dbReference>
<feature type="transmembrane region" description="Helical" evidence="1">
    <location>
        <begin position="21"/>
        <end position="41"/>
    </location>
</feature>
<reference evidence="2 3" key="1">
    <citation type="submission" date="2020-03" db="EMBL/GenBank/DDBJ databases">
        <title>The genome sequence of Microvirga sp. c23x22.</title>
        <authorList>
            <person name="Zhang X."/>
        </authorList>
    </citation>
    <scope>NUCLEOTIDE SEQUENCE [LARGE SCALE GENOMIC DNA]</scope>
    <source>
        <strain evidence="3">c23x22</strain>
    </source>
</reference>
<dbReference type="EMBL" id="JAATJS010000004">
    <property type="protein sequence ID" value="NIX77509.1"/>
    <property type="molecule type" value="Genomic_DNA"/>
</dbReference>
<dbReference type="InterPro" id="IPR008620">
    <property type="entry name" value="FixH"/>
</dbReference>
<protein>
    <submittedName>
        <fullName evidence="2">FixH family protein</fullName>
    </submittedName>
</protein>
<keyword evidence="3" id="KW-1185">Reference proteome</keyword>
<accession>A0ABX0VEB2</accession>
<dbReference type="PIRSF" id="PIRSF011386">
    <property type="entry name" value="FixH"/>
    <property type="match status" value="1"/>
</dbReference>
<keyword evidence="1" id="KW-0812">Transmembrane</keyword>
<keyword evidence="1" id="KW-0472">Membrane</keyword>
<sequence length="172" mass="18894">MNTMQNAIAPQRDPRPLTGRMVLVCFIAFFGIVFAMNAIMVRAATTTFGGVETESSYKAGLNFKNDVAAAEAQDALHWKVEAALVKDGGKTRVNVTARDAESRPLGGLTIEARLYHPTDKRRDVVLELADVTPGQFQFATPLPPGQWDLMIGLKRGEETVFRSKSRITIKSL</sequence>
<evidence type="ECO:0000313" key="3">
    <source>
        <dbReference type="Proteomes" id="UP000707352"/>
    </source>
</evidence>
<name>A0ABX0VEB2_9HYPH</name>
<dbReference type="Proteomes" id="UP000707352">
    <property type="component" value="Unassembled WGS sequence"/>
</dbReference>
<dbReference type="Pfam" id="PF05751">
    <property type="entry name" value="FixH"/>
    <property type="match status" value="1"/>
</dbReference>
<evidence type="ECO:0000313" key="2">
    <source>
        <dbReference type="EMBL" id="NIX77509.1"/>
    </source>
</evidence>
<comment type="caution">
    <text evidence="2">The sequence shown here is derived from an EMBL/GenBank/DDBJ whole genome shotgun (WGS) entry which is preliminary data.</text>
</comment>
<proteinExistence type="predicted"/>
<gene>
    <name evidence="2" type="ORF">HB375_12950</name>
</gene>
<organism evidence="2 3">
    <name type="scientific">Microvirga terricola</name>
    <dbReference type="NCBI Taxonomy" id="2719797"/>
    <lineage>
        <taxon>Bacteria</taxon>
        <taxon>Pseudomonadati</taxon>
        <taxon>Pseudomonadota</taxon>
        <taxon>Alphaproteobacteria</taxon>
        <taxon>Hyphomicrobiales</taxon>
        <taxon>Methylobacteriaceae</taxon>
        <taxon>Microvirga</taxon>
    </lineage>
</organism>
<evidence type="ECO:0000256" key="1">
    <source>
        <dbReference type="SAM" id="Phobius"/>
    </source>
</evidence>